<dbReference type="AlphaFoldDB" id="A0A4R5BI47"/>
<dbReference type="EC" id="5.1.3.13" evidence="4"/>
<comment type="pathway">
    <text evidence="4">Carbohydrate biosynthesis; dTDP-L-rhamnose biosynthesis.</text>
</comment>
<sequence length="194" mass="21327">MDPLTIEGAYQFTPSVHWDDRGSFNEWFREDLLERTGSSFRLAQANCSTSAKGVLRGVHFTDVPPGQAKYVTCVRGAILDVVVDLRAGSPSFGRHEAVTLDSDNRSCVYIAEGLGHGFMALTDETMILYLCSEPYTPHREHGVHPLDVDLGIQWPVNVPPVLSAKDAAAPSLAEVQKAGLLPDYQVCLDYHAQR</sequence>
<evidence type="ECO:0000256" key="1">
    <source>
        <dbReference type="ARBA" id="ARBA00010154"/>
    </source>
</evidence>
<dbReference type="PANTHER" id="PTHR21047">
    <property type="entry name" value="DTDP-6-DEOXY-D-GLUCOSE-3,5 EPIMERASE"/>
    <property type="match status" value="1"/>
</dbReference>
<evidence type="ECO:0000256" key="2">
    <source>
        <dbReference type="PIRSR" id="PIRSR600888-1"/>
    </source>
</evidence>
<dbReference type="UniPathway" id="UPA00124"/>
<proteinExistence type="inferred from homology"/>
<comment type="subunit">
    <text evidence="4">Homodimer.</text>
</comment>
<dbReference type="RefSeq" id="WP_132197921.1">
    <property type="nucleotide sequence ID" value="NZ_SMKY01000053.1"/>
</dbReference>
<dbReference type="GO" id="GO:0000271">
    <property type="term" value="P:polysaccharide biosynthetic process"/>
    <property type="evidence" value="ECO:0007669"/>
    <property type="project" value="TreeGrafter"/>
</dbReference>
<dbReference type="SUPFAM" id="SSF51182">
    <property type="entry name" value="RmlC-like cupins"/>
    <property type="match status" value="1"/>
</dbReference>
<keyword evidence="6" id="KW-1185">Reference proteome</keyword>
<dbReference type="CDD" id="cd00438">
    <property type="entry name" value="cupin_RmlC"/>
    <property type="match status" value="1"/>
</dbReference>
<feature type="active site" description="Proton donor" evidence="2">
    <location>
        <position position="129"/>
    </location>
</feature>
<dbReference type="NCBIfam" id="TIGR01221">
    <property type="entry name" value="rmlC"/>
    <property type="match status" value="1"/>
</dbReference>
<dbReference type="InterPro" id="IPR000888">
    <property type="entry name" value="RmlC-like"/>
</dbReference>
<dbReference type="GO" id="GO:0005829">
    <property type="term" value="C:cytosol"/>
    <property type="evidence" value="ECO:0007669"/>
    <property type="project" value="TreeGrafter"/>
</dbReference>
<dbReference type="Proteomes" id="UP000295578">
    <property type="component" value="Unassembled WGS sequence"/>
</dbReference>
<dbReference type="GO" id="GO:0019305">
    <property type="term" value="P:dTDP-rhamnose biosynthetic process"/>
    <property type="evidence" value="ECO:0007669"/>
    <property type="project" value="UniProtKB-UniRule"/>
</dbReference>
<dbReference type="InterPro" id="IPR011051">
    <property type="entry name" value="RmlC_Cupin_sf"/>
</dbReference>
<accession>A0A4R5BI47</accession>
<feature type="site" description="Participates in a stacking interaction with the thymidine ring of dTDP-4-oxo-6-deoxyglucose" evidence="3">
    <location>
        <position position="135"/>
    </location>
</feature>
<dbReference type="OrthoDB" id="9800680at2"/>
<organism evidence="5 6">
    <name type="scientific">Actinomadura darangshiensis</name>
    <dbReference type="NCBI Taxonomy" id="705336"/>
    <lineage>
        <taxon>Bacteria</taxon>
        <taxon>Bacillati</taxon>
        <taxon>Actinomycetota</taxon>
        <taxon>Actinomycetes</taxon>
        <taxon>Streptosporangiales</taxon>
        <taxon>Thermomonosporaceae</taxon>
        <taxon>Actinomadura</taxon>
    </lineage>
</organism>
<dbReference type="Gene3D" id="2.60.120.10">
    <property type="entry name" value="Jelly Rolls"/>
    <property type="match status" value="1"/>
</dbReference>
<dbReference type="EMBL" id="SMKY01000053">
    <property type="protein sequence ID" value="TDD83504.1"/>
    <property type="molecule type" value="Genomic_DNA"/>
</dbReference>
<dbReference type="InterPro" id="IPR014710">
    <property type="entry name" value="RmlC-like_jellyroll"/>
</dbReference>
<evidence type="ECO:0000256" key="3">
    <source>
        <dbReference type="PIRSR" id="PIRSR600888-3"/>
    </source>
</evidence>
<dbReference type="PANTHER" id="PTHR21047:SF2">
    <property type="entry name" value="THYMIDINE DIPHOSPHO-4-KETO-RHAMNOSE 3,5-EPIMERASE"/>
    <property type="match status" value="1"/>
</dbReference>
<dbReference type="GO" id="GO:0008830">
    <property type="term" value="F:dTDP-4-dehydrorhamnose 3,5-epimerase activity"/>
    <property type="evidence" value="ECO:0007669"/>
    <property type="project" value="UniProtKB-UniRule"/>
</dbReference>
<evidence type="ECO:0000256" key="4">
    <source>
        <dbReference type="RuleBase" id="RU364069"/>
    </source>
</evidence>
<gene>
    <name evidence="5" type="primary">rfbC</name>
    <name evidence="5" type="ORF">E1293_14590</name>
</gene>
<keyword evidence="4 5" id="KW-0413">Isomerase</keyword>
<feature type="active site" description="Proton acceptor" evidence="2">
    <location>
        <position position="59"/>
    </location>
</feature>
<comment type="function">
    <text evidence="4">Catalyzes the epimerization of the C3' and C5'positions of dTDP-6-deoxy-D-xylo-4-hexulose, forming dTDP-6-deoxy-L-lyxo-4-hexulose.</text>
</comment>
<evidence type="ECO:0000313" key="6">
    <source>
        <dbReference type="Proteomes" id="UP000295578"/>
    </source>
</evidence>
<name>A0A4R5BI47_9ACTN</name>
<evidence type="ECO:0000313" key="5">
    <source>
        <dbReference type="EMBL" id="TDD83504.1"/>
    </source>
</evidence>
<comment type="caution">
    <text evidence="5">The sequence shown here is derived from an EMBL/GenBank/DDBJ whole genome shotgun (WGS) entry which is preliminary data.</text>
</comment>
<protein>
    <recommendedName>
        <fullName evidence="4">dTDP-4-dehydrorhamnose 3,5-epimerase</fullName>
        <ecNumber evidence="4">5.1.3.13</ecNumber>
    </recommendedName>
    <alternativeName>
        <fullName evidence="4">Thymidine diphospho-4-keto-rhamnose 3,5-epimerase</fullName>
    </alternativeName>
</protein>
<dbReference type="Pfam" id="PF00908">
    <property type="entry name" value="dTDP_sugar_isom"/>
    <property type="match status" value="1"/>
</dbReference>
<comment type="catalytic activity">
    <reaction evidence="4">
        <text>dTDP-4-dehydro-6-deoxy-alpha-D-glucose = dTDP-4-dehydro-beta-L-rhamnose</text>
        <dbReference type="Rhea" id="RHEA:16969"/>
        <dbReference type="ChEBI" id="CHEBI:57649"/>
        <dbReference type="ChEBI" id="CHEBI:62830"/>
        <dbReference type="EC" id="5.1.3.13"/>
    </reaction>
</comment>
<comment type="similarity">
    <text evidence="1 4">Belongs to the dTDP-4-dehydrorhamnose 3,5-epimerase family.</text>
</comment>
<reference evidence="5 6" key="1">
    <citation type="submission" date="2019-03" db="EMBL/GenBank/DDBJ databases">
        <title>Draft genome sequences of novel Actinobacteria.</title>
        <authorList>
            <person name="Sahin N."/>
            <person name="Ay H."/>
            <person name="Saygin H."/>
        </authorList>
    </citation>
    <scope>NUCLEOTIDE SEQUENCE [LARGE SCALE GENOMIC DNA]</scope>
    <source>
        <strain evidence="5 6">DSM 45941</strain>
    </source>
</reference>